<dbReference type="OrthoDB" id="6103986at2759"/>
<evidence type="ECO:0000256" key="1">
    <source>
        <dbReference type="SAM" id="MobiDB-lite"/>
    </source>
</evidence>
<sequence>MSSTPPPSIYTGYPTLTTFPAHPYPVPFSLQQHPRPRQPPAMYPEYLPTVGPFSSPHFFPGYRWPAPPLPHRHYGAYGAQDPSVYQPAQYSYPAHPFHTPRNPPAASPIASTTIGERDSNNHRGKAKGKGKDINRAKPIDRQPNHPASPVSRSEWVMWVGNVPRDAQQDELWRFFTEDTSSVPHDHGILSIFLRTRSAWALVNCSSSAARSAAIARFDGVPLRTGYAGRALVCRAQHVDDHLPADTDRNSSASKTSSPASPGSEYSSTSTSSSMLARHFPQRFFILKSLTREDLDLSVRTGVWATQHHNEDILDRAFRTAADVVLIFSVNKSGEFYGWARMEGPVGQGNTASWAPRADQTAPAPTAETHTHTPHDNPTRAVQSAPALLPRRSSARLSAQLAPKPKQSLDPTVLRELNFPLAASPRTEKEMGPPADTQTRDGGERQEGEGEHWGQNFALRWMCTASLPFKLTHNLRNPWNHDRQVKIARDGTEIEPAVGHALIEQWSGSGAEGMLQGLKQGLKHVAE</sequence>
<protein>
    <submittedName>
        <fullName evidence="3">YTH domain-containing protein 1</fullName>
    </submittedName>
</protein>
<dbReference type="EMBL" id="JACAZI010000003">
    <property type="protein sequence ID" value="KAF7366059.1"/>
    <property type="molecule type" value="Genomic_DNA"/>
</dbReference>
<dbReference type="PROSITE" id="PS50882">
    <property type="entry name" value="YTH"/>
    <property type="match status" value="1"/>
</dbReference>
<dbReference type="Pfam" id="PF04146">
    <property type="entry name" value="YTH"/>
    <property type="match status" value="1"/>
</dbReference>
<feature type="compositionally biased region" description="Low complexity" evidence="1">
    <location>
        <begin position="250"/>
        <end position="271"/>
    </location>
</feature>
<evidence type="ECO:0000313" key="4">
    <source>
        <dbReference type="Proteomes" id="UP000620124"/>
    </source>
</evidence>
<feature type="compositionally biased region" description="Basic and acidic residues" evidence="1">
    <location>
        <begin position="437"/>
        <end position="449"/>
    </location>
</feature>
<dbReference type="GO" id="GO:0000398">
    <property type="term" value="P:mRNA splicing, via spliceosome"/>
    <property type="evidence" value="ECO:0007669"/>
    <property type="project" value="TreeGrafter"/>
</dbReference>
<dbReference type="InterPro" id="IPR045168">
    <property type="entry name" value="YTH_prot"/>
</dbReference>
<feature type="region of interest" description="Disordered" evidence="1">
    <location>
        <begin position="94"/>
        <end position="149"/>
    </location>
</feature>
<evidence type="ECO:0000313" key="3">
    <source>
        <dbReference type="EMBL" id="KAF7366059.1"/>
    </source>
</evidence>
<dbReference type="InterPro" id="IPR007275">
    <property type="entry name" value="YTH_domain"/>
</dbReference>
<dbReference type="GO" id="GO:0003729">
    <property type="term" value="F:mRNA binding"/>
    <property type="evidence" value="ECO:0007669"/>
    <property type="project" value="TreeGrafter"/>
</dbReference>
<gene>
    <name evidence="3" type="ORF">MVEN_00482100</name>
</gene>
<keyword evidence="4" id="KW-1185">Reference proteome</keyword>
<feature type="region of interest" description="Disordered" evidence="1">
    <location>
        <begin position="242"/>
        <end position="271"/>
    </location>
</feature>
<dbReference type="Proteomes" id="UP000620124">
    <property type="component" value="Unassembled WGS sequence"/>
</dbReference>
<feature type="region of interest" description="Disordered" evidence="1">
    <location>
        <begin position="347"/>
        <end position="449"/>
    </location>
</feature>
<dbReference type="PANTHER" id="PTHR12357:SF3">
    <property type="entry name" value="YTH DOMAIN-CONTAINING PROTEIN 1"/>
    <property type="match status" value="1"/>
</dbReference>
<feature type="compositionally biased region" description="Basic and acidic residues" evidence="1">
    <location>
        <begin position="129"/>
        <end position="143"/>
    </location>
</feature>
<reference evidence="3" key="1">
    <citation type="submission" date="2020-05" db="EMBL/GenBank/DDBJ databases">
        <title>Mycena genomes resolve the evolution of fungal bioluminescence.</title>
        <authorList>
            <person name="Tsai I.J."/>
        </authorList>
    </citation>
    <scope>NUCLEOTIDE SEQUENCE</scope>
    <source>
        <strain evidence="3">CCC161011</strain>
    </source>
</reference>
<dbReference type="SUPFAM" id="SSF54928">
    <property type="entry name" value="RNA-binding domain, RBD"/>
    <property type="match status" value="1"/>
</dbReference>
<feature type="compositionally biased region" description="Basic and acidic residues" evidence="1">
    <location>
        <begin position="368"/>
        <end position="377"/>
    </location>
</feature>
<dbReference type="GO" id="GO:0000381">
    <property type="term" value="P:regulation of alternative mRNA splicing, via spliceosome"/>
    <property type="evidence" value="ECO:0007669"/>
    <property type="project" value="TreeGrafter"/>
</dbReference>
<organism evidence="3 4">
    <name type="scientific">Mycena venus</name>
    <dbReference type="NCBI Taxonomy" id="2733690"/>
    <lineage>
        <taxon>Eukaryota</taxon>
        <taxon>Fungi</taxon>
        <taxon>Dikarya</taxon>
        <taxon>Basidiomycota</taxon>
        <taxon>Agaricomycotina</taxon>
        <taxon>Agaricomycetes</taxon>
        <taxon>Agaricomycetidae</taxon>
        <taxon>Agaricales</taxon>
        <taxon>Marasmiineae</taxon>
        <taxon>Mycenaceae</taxon>
        <taxon>Mycena</taxon>
    </lineage>
</organism>
<comment type="caution">
    <text evidence="3">The sequence shown here is derived from an EMBL/GenBank/DDBJ whole genome shotgun (WGS) entry which is preliminary data.</text>
</comment>
<proteinExistence type="predicted"/>
<dbReference type="CDD" id="cd21134">
    <property type="entry name" value="YTH"/>
    <property type="match status" value="1"/>
</dbReference>
<evidence type="ECO:0000259" key="2">
    <source>
        <dbReference type="PROSITE" id="PS50882"/>
    </source>
</evidence>
<dbReference type="InterPro" id="IPR035979">
    <property type="entry name" value="RBD_domain_sf"/>
</dbReference>
<dbReference type="PANTHER" id="PTHR12357">
    <property type="entry name" value="YTH YT521-B HOMOLOGY DOMAIN-CONTAINING"/>
    <property type="match status" value="1"/>
</dbReference>
<dbReference type="Gene3D" id="3.10.590.10">
    <property type="entry name" value="ph1033 like domains"/>
    <property type="match status" value="2"/>
</dbReference>
<name>A0A8H6YVN3_9AGAR</name>
<accession>A0A8H6YVN3</accession>
<feature type="domain" description="YTH" evidence="2">
    <location>
        <begin position="281"/>
        <end position="505"/>
    </location>
</feature>
<dbReference type="AlphaFoldDB" id="A0A8H6YVN3"/>
<dbReference type="GO" id="GO:0005654">
    <property type="term" value="C:nucleoplasm"/>
    <property type="evidence" value="ECO:0007669"/>
    <property type="project" value="TreeGrafter"/>
</dbReference>
<dbReference type="GO" id="GO:1990247">
    <property type="term" value="F:N6-methyladenosine-containing RNA reader activity"/>
    <property type="evidence" value="ECO:0007669"/>
    <property type="project" value="TreeGrafter"/>
</dbReference>